<dbReference type="Gene3D" id="3.30.420.10">
    <property type="entry name" value="Ribonuclease H-like superfamily/Ribonuclease H"/>
    <property type="match status" value="1"/>
</dbReference>
<dbReference type="InterPro" id="IPR036397">
    <property type="entry name" value="RNaseH_sf"/>
</dbReference>
<name>A0A6H5IP93_9HYME</name>
<dbReference type="GO" id="GO:0003676">
    <property type="term" value="F:nucleic acid binding"/>
    <property type="evidence" value="ECO:0007669"/>
    <property type="project" value="InterPro"/>
</dbReference>
<evidence type="ECO:0000256" key="1">
    <source>
        <dbReference type="SAM" id="MobiDB-lite"/>
    </source>
</evidence>
<evidence type="ECO:0000313" key="4">
    <source>
        <dbReference type="Proteomes" id="UP000479190"/>
    </source>
</evidence>
<dbReference type="EMBL" id="CADCXV010000947">
    <property type="protein sequence ID" value="CAB0039256.1"/>
    <property type="molecule type" value="Genomic_DNA"/>
</dbReference>
<keyword evidence="4" id="KW-1185">Reference proteome</keyword>
<dbReference type="SUPFAM" id="SSF53098">
    <property type="entry name" value="Ribonuclease H-like"/>
    <property type="match status" value="1"/>
</dbReference>
<protein>
    <recommendedName>
        <fullName evidence="2">Integrase catalytic domain-containing protein</fullName>
    </recommendedName>
</protein>
<evidence type="ECO:0000313" key="3">
    <source>
        <dbReference type="EMBL" id="CAB0039256.1"/>
    </source>
</evidence>
<feature type="domain" description="Integrase catalytic" evidence="2">
    <location>
        <begin position="196"/>
        <end position="391"/>
    </location>
</feature>
<proteinExistence type="predicted"/>
<dbReference type="GO" id="GO:0015074">
    <property type="term" value="P:DNA integration"/>
    <property type="evidence" value="ECO:0007669"/>
    <property type="project" value="InterPro"/>
</dbReference>
<gene>
    <name evidence="3" type="ORF">TBRA_LOCUS11006</name>
</gene>
<feature type="region of interest" description="Disordered" evidence="1">
    <location>
        <begin position="514"/>
        <end position="535"/>
    </location>
</feature>
<dbReference type="Pfam" id="PF18701">
    <property type="entry name" value="DUF5641"/>
    <property type="match status" value="1"/>
</dbReference>
<organism evidence="3 4">
    <name type="scientific">Trichogramma brassicae</name>
    <dbReference type="NCBI Taxonomy" id="86971"/>
    <lineage>
        <taxon>Eukaryota</taxon>
        <taxon>Metazoa</taxon>
        <taxon>Ecdysozoa</taxon>
        <taxon>Arthropoda</taxon>
        <taxon>Hexapoda</taxon>
        <taxon>Insecta</taxon>
        <taxon>Pterygota</taxon>
        <taxon>Neoptera</taxon>
        <taxon>Endopterygota</taxon>
        <taxon>Hymenoptera</taxon>
        <taxon>Apocrita</taxon>
        <taxon>Proctotrupomorpha</taxon>
        <taxon>Chalcidoidea</taxon>
        <taxon>Trichogrammatidae</taxon>
        <taxon>Trichogramma</taxon>
    </lineage>
</organism>
<dbReference type="InterPro" id="IPR001584">
    <property type="entry name" value="Integrase_cat-core"/>
</dbReference>
<dbReference type="OrthoDB" id="5984724at2759"/>
<dbReference type="AlphaFoldDB" id="A0A6H5IP93"/>
<dbReference type="InterPro" id="IPR012337">
    <property type="entry name" value="RNaseH-like_sf"/>
</dbReference>
<dbReference type="Proteomes" id="UP000479190">
    <property type="component" value="Unassembled WGS sequence"/>
</dbReference>
<evidence type="ECO:0000259" key="2">
    <source>
        <dbReference type="PROSITE" id="PS50994"/>
    </source>
</evidence>
<dbReference type="PROSITE" id="PS50994">
    <property type="entry name" value="INTEGRASE"/>
    <property type="match status" value="1"/>
</dbReference>
<dbReference type="InterPro" id="IPR040676">
    <property type="entry name" value="DUF5641"/>
</dbReference>
<accession>A0A6H5IP93</accession>
<sequence length="535" mass="60725">MIPRFFRRGRRPTTSCRGIWTKHNLRSESAYCNRWNLNFKSHTEHKSVGAITSEEWLAAQWSFFHVIQRDNYAKKLLQLSKNHPVASSSSLRRLTPFICDRGLLRIGGRLQNAHLSAAEQPPVILPGDHILVRRWVEHIHAITLHGGIQVMRSYLRRVAWIIGELKVTKGVYYGCITCTRYAARGGQQRMAPLPISRVTPHRVFAHTGVDFAGPFPLRMSKGKGAKSIKGYVAIFVCMVWKAVHIEAVSDLTTDAFLAVYSRFTSRRGLCSVVYSDNGTTFKGASAELKRLFDQASQMSKDVAAHLATEGTKWSFIPPRAPNFGGLWEAAVRSFKFYLRRVIGDTKLTFEEMSTLAARIEACLNSRPLCALDSVPSAYPALTPGHFFAGTAVLAPPVPISPVKKLTPKNRWELLVNMRNSFWLRWRKEVLHQLQLVNKWHSIHRNFQPGDIVILSDDLTPPATWPLARITAVHPGSDGLVRVATIKTAKSEFVRPISKLIRLPTDERYEELYRLQKKSQQSKRKPDPRKNKRHSR</sequence>
<dbReference type="PANTHER" id="PTHR47331:SF1">
    <property type="entry name" value="GAG-LIKE PROTEIN"/>
    <property type="match status" value="1"/>
</dbReference>
<dbReference type="PANTHER" id="PTHR47331">
    <property type="entry name" value="PHD-TYPE DOMAIN-CONTAINING PROTEIN"/>
    <property type="match status" value="1"/>
</dbReference>
<reference evidence="3 4" key="1">
    <citation type="submission" date="2020-02" db="EMBL/GenBank/DDBJ databases">
        <authorList>
            <person name="Ferguson B K."/>
        </authorList>
    </citation>
    <scope>NUCLEOTIDE SEQUENCE [LARGE SCALE GENOMIC DNA]</scope>
</reference>